<evidence type="ECO:0000256" key="4">
    <source>
        <dbReference type="ARBA" id="ARBA00022525"/>
    </source>
</evidence>
<feature type="compositionally biased region" description="Low complexity" evidence="10">
    <location>
        <begin position="157"/>
        <end position="171"/>
    </location>
</feature>
<keyword evidence="9" id="KW-0349">Heme</keyword>
<dbReference type="GO" id="GO:0005576">
    <property type="term" value="C:extracellular region"/>
    <property type="evidence" value="ECO:0007669"/>
    <property type="project" value="UniProtKB-SubCell"/>
</dbReference>
<comment type="similarity">
    <text evidence="3">Belongs to the RBT5 family.</text>
</comment>
<dbReference type="OrthoDB" id="3767534at2759"/>
<reference evidence="13" key="1">
    <citation type="journal article" date="2020" name="Stud. Mycol.">
        <title>101 Dothideomycetes genomes: a test case for predicting lifestyles and emergence of pathogens.</title>
        <authorList>
            <person name="Haridas S."/>
            <person name="Albert R."/>
            <person name="Binder M."/>
            <person name="Bloem J."/>
            <person name="Labutti K."/>
            <person name="Salamov A."/>
            <person name="Andreopoulos B."/>
            <person name="Baker S."/>
            <person name="Barry K."/>
            <person name="Bills G."/>
            <person name="Bluhm B."/>
            <person name="Cannon C."/>
            <person name="Castanera R."/>
            <person name="Culley D."/>
            <person name="Daum C."/>
            <person name="Ezra D."/>
            <person name="Gonzalez J."/>
            <person name="Henrissat B."/>
            <person name="Kuo A."/>
            <person name="Liang C."/>
            <person name="Lipzen A."/>
            <person name="Lutzoni F."/>
            <person name="Magnuson J."/>
            <person name="Mondo S."/>
            <person name="Nolan M."/>
            <person name="Ohm R."/>
            <person name="Pangilinan J."/>
            <person name="Park H.-J."/>
            <person name="Ramirez L."/>
            <person name="Alfaro M."/>
            <person name="Sun H."/>
            <person name="Tritt A."/>
            <person name="Yoshinaga Y."/>
            <person name="Zwiers L.-H."/>
            <person name="Turgeon B."/>
            <person name="Goodwin S."/>
            <person name="Spatafora J."/>
            <person name="Crous P."/>
            <person name="Grigoriev I."/>
        </authorList>
    </citation>
    <scope>NUCLEOTIDE SEQUENCE</scope>
    <source>
        <strain evidence="13">CBS 113979</strain>
    </source>
</reference>
<feature type="binding site" description="axial binding residue" evidence="9">
    <location>
        <position position="55"/>
    </location>
    <ligand>
        <name>heme</name>
        <dbReference type="ChEBI" id="CHEBI:30413"/>
    </ligand>
    <ligandPart>
        <name>Fe</name>
        <dbReference type="ChEBI" id="CHEBI:18248"/>
    </ligandPart>
</feature>
<dbReference type="Pfam" id="PF05730">
    <property type="entry name" value="CFEM"/>
    <property type="match status" value="1"/>
</dbReference>
<protein>
    <recommendedName>
        <fullName evidence="12">CFEM domain-containing protein</fullName>
    </recommendedName>
</protein>
<keyword evidence="9" id="KW-0479">Metal-binding</keyword>
<dbReference type="EMBL" id="ML977148">
    <property type="protein sequence ID" value="KAF1988645.1"/>
    <property type="molecule type" value="Genomic_DNA"/>
</dbReference>
<dbReference type="GO" id="GO:0046872">
    <property type="term" value="F:metal ion binding"/>
    <property type="evidence" value="ECO:0007669"/>
    <property type="project" value="UniProtKB-UniRule"/>
</dbReference>
<evidence type="ECO:0000313" key="14">
    <source>
        <dbReference type="Proteomes" id="UP000800041"/>
    </source>
</evidence>
<feature type="signal peptide" evidence="11">
    <location>
        <begin position="1"/>
        <end position="20"/>
    </location>
</feature>
<organism evidence="13 14">
    <name type="scientific">Aulographum hederae CBS 113979</name>
    <dbReference type="NCBI Taxonomy" id="1176131"/>
    <lineage>
        <taxon>Eukaryota</taxon>
        <taxon>Fungi</taxon>
        <taxon>Dikarya</taxon>
        <taxon>Ascomycota</taxon>
        <taxon>Pezizomycotina</taxon>
        <taxon>Dothideomycetes</taxon>
        <taxon>Pleosporomycetidae</taxon>
        <taxon>Aulographales</taxon>
        <taxon>Aulographaceae</taxon>
    </lineage>
</organism>
<proteinExistence type="inferred from homology"/>
<evidence type="ECO:0000313" key="13">
    <source>
        <dbReference type="EMBL" id="KAF1988645.1"/>
    </source>
</evidence>
<feature type="chain" id="PRO_5026170885" description="CFEM domain-containing protein" evidence="11">
    <location>
        <begin position="21"/>
        <end position="201"/>
    </location>
</feature>
<evidence type="ECO:0000256" key="7">
    <source>
        <dbReference type="ARBA" id="ARBA00023157"/>
    </source>
</evidence>
<evidence type="ECO:0000256" key="8">
    <source>
        <dbReference type="ARBA" id="ARBA00023288"/>
    </source>
</evidence>
<evidence type="ECO:0000256" key="3">
    <source>
        <dbReference type="ARBA" id="ARBA00010031"/>
    </source>
</evidence>
<keyword evidence="9" id="KW-0408">Iron</keyword>
<evidence type="ECO:0000256" key="6">
    <source>
        <dbReference type="ARBA" id="ARBA00022729"/>
    </source>
</evidence>
<evidence type="ECO:0000259" key="12">
    <source>
        <dbReference type="PROSITE" id="PS52012"/>
    </source>
</evidence>
<dbReference type="PROSITE" id="PS52012">
    <property type="entry name" value="CFEM"/>
    <property type="match status" value="1"/>
</dbReference>
<evidence type="ECO:0000256" key="5">
    <source>
        <dbReference type="ARBA" id="ARBA00022622"/>
    </source>
</evidence>
<sequence>MKTFSAFSIVMAIALANAQADPMASSAAAIAASYPACANTCLLRGFQTAGCAVNDYKCHCAHVDGISGGLNACLPTTTPACTLDDSNKLKALIDQVCAMYPSVAIGGTAPAAASNGNLPIMTIPGNGTASAWNNGTVPTSTSASVPAGTGLGGGGATTTPGAGPSGTGVTPFEPGASGEAGRFARNWQGVLAAVALGFMGL</sequence>
<comment type="subcellular location">
    <subcellularLocation>
        <location evidence="1">Membrane</location>
        <topology evidence="1">Lipid-anchor</topology>
        <topology evidence="1">GPI-anchor</topology>
    </subcellularLocation>
    <subcellularLocation>
        <location evidence="2">Secreted</location>
    </subcellularLocation>
</comment>
<keyword evidence="7 9" id="KW-1015">Disulfide bond</keyword>
<evidence type="ECO:0000256" key="2">
    <source>
        <dbReference type="ARBA" id="ARBA00004613"/>
    </source>
</evidence>
<dbReference type="Proteomes" id="UP000800041">
    <property type="component" value="Unassembled WGS sequence"/>
</dbReference>
<evidence type="ECO:0000256" key="11">
    <source>
        <dbReference type="SAM" id="SignalP"/>
    </source>
</evidence>
<evidence type="ECO:0000256" key="1">
    <source>
        <dbReference type="ARBA" id="ARBA00004589"/>
    </source>
</evidence>
<keyword evidence="5" id="KW-0325">Glycoprotein</keyword>
<keyword evidence="8" id="KW-0449">Lipoprotein</keyword>
<accession>A0A6G1H662</accession>
<feature type="disulfide bond" evidence="9">
    <location>
        <begin position="51"/>
        <end position="58"/>
    </location>
</feature>
<feature type="domain" description="CFEM" evidence="12">
    <location>
        <begin position="9"/>
        <end position="124"/>
    </location>
</feature>
<keyword evidence="4" id="KW-0964">Secreted</keyword>
<keyword evidence="6 11" id="KW-0732">Signal</keyword>
<keyword evidence="14" id="KW-1185">Reference proteome</keyword>
<feature type="region of interest" description="Disordered" evidence="10">
    <location>
        <begin position="134"/>
        <end position="177"/>
    </location>
</feature>
<keyword evidence="5" id="KW-0472">Membrane</keyword>
<evidence type="ECO:0000256" key="10">
    <source>
        <dbReference type="SAM" id="MobiDB-lite"/>
    </source>
</evidence>
<evidence type="ECO:0000256" key="9">
    <source>
        <dbReference type="PROSITE-ProRule" id="PRU01356"/>
    </source>
</evidence>
<name>A0A6G1H662_9PEZI</name>
<gene>
    <name evidence="13" type="ORF">K402DRAFT_419461</name>
</gene>
<dbReference type="GO" id="GO:0098552">
    <property type="term" value="C:side of membrane"/>
    <property type="evidence" value="ECO:0007669"/>
    <property type="project" value="UniProtKB-KW"/>
</dbReference>
<dbReference type="InterPro" id="IPR008427">
    <property type="entry name" value="Extracellular_membr_CFEM_dom"/>
</dbReference>
<dbReference type="AlphaFoldDB" id="A0A6G1H662"/>
<keyword evidence="5" id="KW-0336">GPI-anchor</keyword>
<comment type="caution">
    <text evidence="9">Lacks conserved residue(s) required for the propagation of feature annotation.</text>
</comment>